<keyword evidence="6" id="KW-0496">Mitochondrion</keyword>
<evidence type="ECO:0000256" key="7">
    <source>
        <dbReference type="ARBA" id="ARBA00023136"/>
    </source>
</evidence>
<gene>
    <name evidence="10" type="ORF">BBAD15_g6662</name>
</gene>
<keyword evidence="7" id="KW-0472">Membrane</keyword>
<sequence>MLRKLAFRSKIGTEMRPTNDNHQGRLTESAAFASEPSGTLPSVRRDSNASISSSPLGLHIVHQPDKLFGDIVFVHGFGGSPYKTWAWDQDNQDSFWPAWLPDCDLALATFRISTFGYNAKLKGSATSLGIVDIAQGLLFELSAAFDGQSQSRSRPIIFIAHSLGGLVVKKAYTLGKHDEQYKGVTQRICGMIFLSTPHRGSQYAKMMKNILSTAPTGTCSNHYIAALALQSTTMQEINESFRIHCKGIKLCSFFETLKTHLTVRNIWLVDRHSAVLDSPNEQVVSMDANHHSISNAALERVWSAHCVEFGAVDEPLQDKDDGDGGFPVTNEEQDGAIMPDDRELPPVMF</sequence>
<comment type="similarity">
    <text evidence="4">Belongs to the putative lipase ROG1 family.</text>
</comment>
<dbReference type="InterPro" id="IPR007751">
    <property type="entry name" value="DUF676_lipase-like"/>
</dbReference>
<name>A0A0A2VP86_BEABA</name>
<dbReference type="OrthoDB" id="7464126at2759"/>
<dbReference type="InterPro" id="IPR052374">
    <property type="entry name" value="SERAC1"/>
</dbReference>
<dbReference type="SUPFAM" id="SSF53474">
    <property type="entry name" value="alpha/beta-Hydrolases"/>
    <property type="match status" value="1"/>
</dbReference>
<evidence type="ECO:0000256" key="2">
    <source>
        <dbReference type="ARBA" id="ARBA00004240"/>
    </source>
</evidence>
<dbReference type="GO" id="GO:0005783">
    <property type="term" value="C:endoplasmic reticulum"/>
    <property type="evidence" value="ECO:0007669"/>
    <property type="project" value="UniProtKB-SubCell"/>
</dbReference>
<feature type="region of interest" description="Disordered" evidence="8">
    <location>
        <begin position="314"/>
        <end position="349"/>
    </location>
</feature>
<evidence type="ECO:0000313" key="11">
    <source>
        <dbReference type="Proteomes" id="UP000030106"/>
    </source>
</evidence>
<dbReference type="Proteomes" id="UP000030106">
    <property type="component" value="Unassembled WGS sequence"/>
</dbReference>
<dbReference type="Gene3D" id="3.40.50.1820">
    <property type="entry name" value="alpha/beta hydrolase"/>
    <property type="match status" value="1"/>
</dbReference>
<proteinExistence type="inferred from homology"/>
<dbReference type="PANTHER" id="PTHR48182">
    <property type="entry name" value="PROTEIN SERAC1"/>
    <property type="match status" value="1"/>
</dbReference>
<feature type="compositionally biased region" description="Basic and acidic residues" evidence="8">
    <location>
        <begin position="339"/>
        <end position="349"/>
    </location>
</feature>
<reference evidence="10 11" key="1">
    <citation type="submission" date="2012-10" db="EMBL/GenBank/DDBJ databases">
        <title>Genome sequencing and analysis of entomopathogenic fungi Beauveria bassiana D1-5.</title>
        <authorList>
            <person name="Li Q."/>
            <person name="Wang L."/>
            <person name="Zhang Z."/>
            <person name="Wang Q."/>
            <person name="Ren J."/>
            <person name="Wang M."/>
            <person name="Xu W."/>
            <person name="Wang J."/>
            <person name="Lu Y."/>
            <person name="Du Q."/>
            <person name="Sun Z."/>
        </authorList>
    </citation>
    <scope>NUCLEOTIDE SEQUENCE [LARGE SCALE GENOMIC DNA]</scope>
    <source>
        <strain evidence="10 11">D1-5</strain>
    </source>
</reference>
<evidence type="ECO:0000256" key="6">
    <source>
        <dbReference type="ARBA" id="ARBA00023128"/>
    </source>
</evidence>
<dbReference type="PANTHER" id="PTHR48182:SF2">
    <property type="entry name" value="PROTEIN SERAC1"/>
    <property type="match status" value="1"/>
</dbReference>
<dbReference type="GO" id="GO:0016020">
    <property type="term" value="C:membrane"/>
    <property type="evidence" value="ECO:0007669"/>
    <property type="project" value="UniProtKB-SubCell"/>
</dbReference>
<dbReference type="Pfam" id="PF05057">
    <property type="entry name" value="DUF676"/>
    <property type="match status" value="1"/>
</dbReference>
<evidence type="ECO:0000256" key="5">
    <source>
        <dbReference type="ARBA" id="ARBA00022824"/>
    </source>
</evidence>
<organism evidence="10 11">
    <name type="scientific">Beauveria bassiana D1-5</name>
    <dbReference type="NCBI Taxonomy" id="1245745"/>
    <lineage>
        <taxon>Eukaryota</taxon>
        <taxon>Fungi</taxon>
        <taxon>Dikarya</taxon>
        <taxon>Ascomycota</taxon>
        <taxon>Pezizomycotina</taxon>
        <taxon>Sordariomycetes</taxon>
        <taxon>Hypocreomycetidae</taxon>
        <taxon>Hypocreales</taxon>
        <taxon>Cordycipitaceae</taxon>
        <taxon>Beauveria</taxon>
    </lineage>
</organism>
<evidence type="ECO:0000256" key="4">
    <source>
        <dbReference type="ARBA" id="ARBA00007920"/>
    </source>
</evidence>
<dbReference type="GO" id="GO:0005739">
    <property type="term" value="C:mitochondrion"/>
    <property type="evidence" value="ECO:0007669"/>
    <property type="project" value="UniProtKB-SubCell"/>
</dbReference>
<accession>A0A0A2VP86</accession>
<comment type="caution">
    <text evidence="10">The sequence shown here is derived from an EMBL/GenBank/DDBJ whole genome shotgun (WGS) entry which is preliminary data.</text>
</comment>
<comment type="subcellular location">
    <subcellularLocation>
        <location evidence="2">Endoplasmic reticulum</location>
    </subcellularLocation>
    <subcellularLocation>
        <location evidence="3">Membrane</location>
    </subcellularLocation>
    <subcellularLocation>
        <location evidence="1">Mitochondrion</location>
    </subcellularLocation>
</comment>
<protein>
    <submittedName>
        <fullName evidence="10">Protein SERAC1</fullName>
    </submittedName>
</protein>
<evidence type="ECO:0000313" key="10">
    <source>
        <dbReference type="EMBL" id="KGQ07990.1"/>
    </source>
</evidence>
<dbReference type="InterPro" id="IPR029058">
    <property type="entry name" value="AB_hydrolase_fold"/>
</dbReference>
<evidence type="ECO:0000256" key="8">
    <source>
        <dbReference type="SAM" id="MobiDB-lite"/>
    </source>
</evidence>
<evidence type="ECO:0000259" key="9">
    <source>
        <dbReference type="Pfam" id="PF05057"/>
    </source>
</evidence>
<dbReference type="EMBL" id="ANFO01000613">
    <property type="protein sequence ID" value="KGQ07990.1"/>
    <property type="molecule type" value="Genomic_DNA"/>
</dbReference>
<feature type="domain" description="DUF676" evidence="9">
    <location>
        <begin position="71"/>
        <end position="207"/>
    </location>
</feature>
<dbReference type="AlphaFoldDB" id="A0A0A2VP86"/>
<evidence type="ECO:0000256" key="1">
    <source>
        <dbReference type="ARBA" id="ARBA00004173"/>
    </source>
</evidence>
<keyword evidence="5" id="KW-0256">Endoplasmic reticulum</keyword>
<dbReference type="HOGENOM" id="CLU_794509_0_0_1"/>
<evidence type="ECO:0000256" key="3">
    <source>
        <dbReference type="ARBA" id="ARBA00004370"/>
    </source>
</evidence>